<organism evidence="3 4">
    <name type="scientific">Antribacter soli</name>
    <dbReference type="NCBI Taxonomy" id="2910976"/>
    <lineage>
        <taxon>Bacteria</taxon>
        <taxon>Bacillati</taxon>
        <taxon>Actinomycetota</taxon>
        <taxon>Actinomycetes</taxon>
        <taxon>Micrococcales</taxon>
        <taxon>Promicromonosporaceae</taxon>
        <taxon>Antribacter</taxon>
    </lineage>
</organism>
<name>A0AA41U8K9_9MICO</name>
<keyword evidence="4" id="KW-1185">Reference proteome</keyword>
<keyword evidence="2" id="KW-0812">Transmembrane</keyword>
<evidence type="ECO:0000256" key="2">
    <source>
        <dbReference type="SAM" id="Phobius"/>
    </source>
</evidence>
<keyword evidence="2" id="KW-0472">Membrane</keyword>
<evidence type="ECO:0000313" key="3">
    <source>
        <dbReference type="EMBL" id="MCF4120587.1"/>
    </source>
</evidence>
<feature type="transmembrane region" description="Helical" evidence="2">
    <location>
        <begin position="97"/>
        <end position="116"/>
    </location>
</feature>
<dbReference type="RefSeq" id="WP_236088357.1">
    <property type="nucleotide sequence ID" value="NZ_JAKGSG010000022.1"/>
</dbReference>
<feature type="compositionally biased region" description="Gly residues" evidence="1">
    <location>
        <begin position="27"/>
        <end position="48"/>
    </location>
</feature>
<reference evidence="3" key="1">
    <citation type="submission" date="2022-01" db="EMBL/GenBank/DDBJ databases">
        <title>Antribacter sp. nov., isolated from Guizhou of China.</title>
        <authorList>
            <person name="Chengliang C."/>
            <person name="Ya Z."/>
        </authorList>
    </citation>
    <scope>NUCLEOTIDE SEQUENCE</scope>
    <source>
        <strain evidence="3">KLBMP 9083</strain>
    </source>
</reference>
<dbReference type="InterPro" id="IPR015943">
    <property type="entry name" value="WD40/YVTN_repeat-like_dom_sf"/>
</dbReference>
<protein>
    <submittedName>
        <fullName evidence="3">Uncharacterized protein</fullName>
    </submittedName>
</protein>
<evidence type="ECO:0000313" key="4">
    <source>
        <dbReference type="Proteomes" id="UP001165405"/>
    </source>
</evidence>
<evidence type="ECO:0000256" key="1">
    <source>
        <dbReference type="SAM" id="MobiDB-lite"/>
    </source>
</evidence>
<dbReference type="SUPFAM" id="SSF50998">
    <property type="entry name" value="Quinoprotein alcohol dehydrogenase-like"/>
    <property type="match status" value="1"/>
</dbReference>
<dbReference type="Gene3D" id="2.130.10.10">
    <property type="entry name" value="YVTN repeat-like/Quinoprotein amine dehydrogenase"/>
    <property type="match status" value="1"/>
</dbReference>
<accession>A0AA41U8K9</accession>
<comment type="caution">
    <text evidence="3">The sequence shown here is derived from an EMBL/GenBank/DDBJ whole genome shotgun (WGS) entry which is preliminary data.</text>
</comment>
<keyword evidence="2" id="KW-1133">Transmembrane helix</keyword>
<dbReference type="InterPro" id="IPR011047">
    <property type="entry name" value="Quinoprotein_ADH-like_sf"/>
</dbReference>
<gene>
    <name evidence="3" type="ORF">L1785_06325</name>
</gene>
<proteinExistence type="predicted"/>
<dbReference type="EMBL" id="JAKGSG010000022">
    <property type="protein sequence ID" value="MCF4120587.1"/>
    <property type="molecule type" value="Genomic_DNA"/>
</dbReference>
<dbReference type="Proteomes" id="UP001165405">
    <property type="component" value="Unassembled WGS sequence"/>
</dbReference>
<dbReference type="AlphaFoldDB" id="A0AA41U8K9"/>
<sequence length="567" mass="58483">MRSRRSGAMHTFDLVDDGEDARDEPGAGVGGRTAVGDGAGRAGKGGGADAMDGAAADPEPAPEPSALDVAVLCVGRSLRRVARDPRRFLPRSRAARVALAGGLVSVVAAVSAGMTVHRLAEQDARHALLATAPGGVVSLERPPVSRWSAGTYAAEDLPVVVPGAIVTVNGGMVTAIDVATGNPRWEAEVPEGTECGPAPDAGAGPSAQVEAALPLDRIVCVTGGPEPSVTVLAPDGTVVAIRDLDPWPGTYHPAADGGLLYVDRVEPALEPLIVAGTTAGDVWDGFVQLEDWSVLPPGWAGQAGTRPRVSVAMLDAVTGDTRWEYELMNRGWDPAFCADVTVQGDTLSVDVGVVTVTSTPTLVSVMTCGAGAVVTPDGTPLDRYDYPLARPDRAGIGQQMFGAQTLEPYADGGYVRRIPDAETLLDIDGNEVLTAWSGATLLNPLSTDGDHRDLILTSGGITLIGQDAAGAEHWRVRAGDVLVVARTADAIVTALPTGELAAYDPATGASLWKGIRVSGTWAQAFHRSIVSAATDGETVLLALGLEPTQVLQPYNLPAATAWDRAAP</sequence>
<feature type="region of interest" description="Disordered" evidence="1">
    <location>
        <begin position="1"/>
        <end position="62"/>
    </location>
</feature>